<dbReference type="InterPro" id="IPR036397">
    <property type="entry name" value="RNaseH_sf"/>
</dbReference>
<comment type="caution">
    <text evidence="4">The sequence shown here is derived from an EMBL/GenBank/DDBJ whole genome shotgun (WGS) entry which is preliminary data.</text>
</comment>
<dbReference type="GO" id="GO:0006310">
    <property type="term" value="P:DNA recombination"/>
    <property type="evidence" value="ECO:0007669"/>
    <property type="project" value="UniProtKB-KW"/>
</dbReference>
<dbReference type="GO" id="GO:0004803">
    <property type="term" value="F:transposase activity"/>
    <property type="evidence" value="ECO:0007669"/>
    <property type="project" value="TreeGrafter"/>
</dbReference>
<dbReference type="AlphaFoldDB" id="A0A7Y7QIQ6"/>
<dbReference type="InterPro" id="IPR012337">
    <property type="entry name" value="RNaseH-like_sf"/>
</dbReference>
<dbReference type="InterPro" id="IPR053392">
    <property type="entry name" value="Transposase_IS30-like"/>
</dbReference>
<dbReference type="GO" id="GO:0005829">
    <property type="term" value="C:cytosol"/>
    <property type="evidence" value="ECO:0007669"/>
    <property type="project" value="TreeGrafter"/>
</dbReference>
<dbReference type="EMBL" id="JABXWP010000067">
    <property type="protein sequence ID" value="NVO89763.1"/>
    <property type="molecule type" value="Genomic_DNA"/>
</dbReference>
<dbReference type="Pfam" id="PF13936">
    <property type="entry name" value="HTH_38"/>
    <property type="match status" value="1"/>
</dbReference>
<accession>A0A7Y7QIQ6</accession>
<dbReference type="GO" id="GO:0032196">
    <property type="term" value="P:transposition"/>
    <property type="evidence" value="ECO:0007669"/>
    <property type="project" value="TreeGrafter"/>
</dbReference>
<dbReference type="PANTHER" id="PTHR10948">
    <property type="entry name" value="TRANSPOSASE"/>
    <property type="match status" value="1"/>
</dbReference>
<dbReference type="GO" id="GO:0003676">
    <property type="term" value="F:nucleic acid binding"/>
    <property type="evidence" value="ECO:0007669"/>
    <property type="project" value="InterPro"/>
</dbReference>
<dbReference type="PANTHER" id="PTHR10948:SF23">
    <property type="entry name" value="TRANSPOSASE INSI FOR INSERTION SEQUENCE ELEMENT IS30A-RELATED"/>
    <property type="match status" value="1"/>
</dbReference>
<reference evidence="4 5" key="1">
    <citation type="submission" date="2020-06" db="EMBL/GenBank/DDBJ databases">
        <title>Lactobacillus rhamnosus QC,genome.</title>
        <authorList>
            <person name="Yi H."/>
            <person name="Jin M."/>
        </authorList>
    </citation>
    <scope>NUCLEOTIDE SEQUENCE [LARGE SCALE GENOMIC DNA]</scope>
    <source>
        <strain evidence="4 5">QC</strain>
    </source>
</reference>
<evidence type="ECO:0000313" key="5">
    <source>
        <dbReference type="Proteomes" id="UP000542889"/>
    </source>
</evidence>
<evidence type="ECO:0000256" key="1">
    <source>
        <dbReference type="ARBA" id="ARBA00023172"/>
    </source>
</evidence>
<dbReference type="InterPro" id="IPR001584">
    <property type="entry name" value="Integrase_cat-core"/>
</dbReference>
<organism evidence="4 5">
    <name type="scientific">Lacticaseibacillus rhamnosus</name>
    <name type="common">Lactobacillus rhamnosus</name>
    <dbReference type="NCBI Taxonomy" id="47715"/>
    <lineage>
        <taxon>Bacteria</taxon>
        <taxon>Bacillati</taxon>
        <taxon>Bacillota</taxon>
        <taxon>Bacilli</taxon>
        <taxon>Lactobacillales</taxon>
        <taxon>Lactobacillaceae</taxon>
        <taxon>Lacticaseibacillus</taxon>
    </lineage>
</organism>
<feature type="region of interest" description="Disordered" evidence="2">
    <location>
        <begin position="340"/>
        <end position="361"/>
    </location>
</feature>
<feature type="domain" description="Integrase catalytic" evidence="3">
    <location>
        <begin position="180"/>
        <end position="342"/>
    </location>
</feature>
<sequence>MQDQLITPHVKGHHLTPSERGEIAVLHAQEKSNRKIADRLGINRQTIANEIARGQTDQVEKVNGKLHYYSVYSPETAQIRYQENRQRCRRPLKLSKVQDFITYFTSHFQEDSWSPDAAVGRARAEGLYLPDEMVCTATLYNYIDAQLLEVRNIDLLEKPSRRVKHKANHKFQRMLTGRSIDDRPKRVDSRREFGNFELDTIVGKRNGQESVLMTLIERKTRFQFVRLIDGRDANSVNYAMRAIVKDHGDIIKTVTADNGSEFADLSFVLDGVADVYYAHPYRSSERGTNEAHNRMLRRDFPKGLSLDTVGPQEVAEAGRKINDLPRHILKYQTPTERFVAESAQVRRRAAKASTPTKSPTS</sequence>
<dbReference type="SUPFAM" id="SSF53098">
    <property type="entry name" value="Ribonuclease H-like"/>
    <property type="match status" value="1"/>
</dbReference>
<dbReference type="Gene3D" id="3.30.420.10">
    <property type="entry name" value="Ribonuclease H-like superfamily/Ribonuclease H"/>
    <property type="match status" value="1"/>
</dbReference>
<evidence type="ECO:0000313" key="4">
    <source>
        <dbReference type="EMBL" id="NVO89763.1"/>
    </source>
</evidence>
<dbReference type="NCBIfam" id="NF033563">
    <property type="entry name" value="transpos_IS30"/>
    <property type="match status" value="1"/>
</dbReference>
<gene>
    <name evidence="4" type="ORF">HWN39_15010</name>
</gene>
<dbReference type="InterPro" id="IPR051917">
    <property type="entry name" value="Transposase-Integrase"/>
</dbReference>
<proteinExistence type="predicted"/>
<dbReference type="GO" id="GO:0015074">
    <property type="term" value="P:DNA integration"/>
    <property type="evidence" value="ECO:0007669"/>
    <property type="project" value="InterPro"/>
</dbReference>
<evidence type="ECO:0000256" key="2">
    <source>
        <dbReference type="SAM" id="MobiDB-lite"/>
    </source>
</evidence>
<dbReference type="InterPro" id="IPR025246">
    <property type="entry name" value="IS30-like_HTH"/>
</dbReference>
<name>A0A7Y7QIQ6_LACRH</name>
<dbReference type="Gene3D" id="1.10.10.60">
    <property type="entry name" value="Homeodomain-like"/>
    <property type="match status" value="1"/>
</dbReference>
<dbReference type="RefSeq" id="WP_176818838.1">
    <property type="nucleotide sequence ID" value="NZ_JABXWP010000067.1"/>
</dbReference>
<keyword evidence="1" id="KW-0233">DNA recombination</keyword>
<evidence type="ECO:0000259" key="3">
    <source>
        <dbReference type="PROSITE" id="PS50994"/>
    </source>
</evidence>
<dbReference type="Proteomes" id="UP000542889">
    <property type="component" value="Unassembled WGS sequence"/>
</dbReference>
<protein>
    <submittedName>
        <fullName evidence="4">IS30 family transposase</fullName>
    </submittedName>
</protein>
<dbReference type="PROSITE" id="PS50994">
    <property type="entry name" value="INTEGRASE"/>
    <property type="match status" value="1"/>
</dbReference>